<comment type="caution">
    <text evidence="7">The sequence shown here is derived from an EMBL/GenBank/DDBJ whole genome shotgun (WGS) entry which is preliminary data.</text>
</comment>
<protein>
    <submittedName>
        <fullName evidence="7">ABC transporter ATP-binding protein</fullName>
    </submittedName>
</protein>
<evidence type="ECO:0000259" key="6">
    <source>
        <dbReference type="PROSITE" id="PS50893"/>
    </source>
</evidence>
<dbReference type="GO" id="GO:0005524">
    <property type="term" value="F:ATP binding"/>
    <property type="evidence" value="ECO:0007669"/>
    <property type="project" value="UniProtKB-KW"/>
</dbReference>
<keyword evidence="2" id="KW-0547">Nucleotide-binding</keyword>
<reference evidence="7 8" key="1">
    <citation type="submission" date="2024-09" db="EMBL/GenBank/DDBJ databases">
        <authorList>
            <person name="Sun Q."/>
            <person name="Mori K."/>
        </authorList>
    </citation>
    <scope>NUCLEOTIDE SEQUENCE [LARGE SCALE GENOMIC DNA]</scope>
    <source>
        <strain evidence="7 8">CCM 7904</strain>
    </source>
</reference>
<evidence type="ECO:0000313" key="7">
    <source>
        <dbReference type="EMBL" id="MFC0201530.1"/>
    </source>
</evidence>
<evidence type="ECO:0000256" key="1">
    <source>
        <dbReference type="ARBA" id="ARBA00022448"/>
    </source>
</evidence>
<dbReference type="SUPFAM" id="SSF52540">
    <property type="entry name" value="P-loop containing nucleoside triphosphate hydrolases"/>
    <property type="match status" value="1"/>
</dbReference>
<dbReference type="Proteomes" id="UP001589795">
    <property type="component" value="Unassembled WGS sequence"/>
</dbReference>
<dbReference type="RefSeq" id="WP_265506546.1">
    <property type="nucleotide sequence ID" value="NZ_JAOTBE010000014.1"/>
</dbReference>
<evidence type="ECO:0000256" key="3">
    <source>
        <dbReference type="ARBA" id="ARBA00022840"/>
    </source>
</evidence>
<dbReference type="Pfam" id="PF00005">
    <property type="entry name" value="ABC_tran"/>
    <property type="match status" value="1"/>
</dbReference>
<keyword evidence="8" id="KW-1185">Reference proteome</keyword>
<dbReference type="PANTHER" id="PTHR42794:SF1">
    <property type="entry name" value="HEMIN IMPORT ATP-BINDING PROTEIN HMUV"/>
    <property type="match status" value="1"/>
</dbReference>
<keyword evidence="4" id="KW-1278">Translocase</keyword>
<evidence type="ECO:0000313" key="8">
    <source>
        <dbReference type="Proteomes" id="UP001589795"/>
    </source>
</evidence>
<keyword evidence="3 7" id="KW-0067">ATP-binding</keyword>
<dbReference type="PROSITE" id="PS50893">
    <property type="entry name" value="ABC_TRANSPORTER_2"/>
    <property type="match status" value="1"/>
</dbReference>
<evidence type="ECO:0000256" key="2">
    <source>
        <dbReference type="ARBA" id="ARBA00022741"/>
    </source>
</evidence>
<evidence type="ECO:0000256" key="4">
    <source>
        <dbReference type="ARBA" id="ARBA00022967"/>
    </source>
</evidence>
<dbReference type="InterPro" id="IPR003439">
    <property type="entry name" value="ABC_transporter-like_ATP-bd"/>
</dbReference>
<dbReference type="InterPro" id="IPR027417">
    <property type="entry name" value="P-loop_NTPase"/>
</dbReference>
<proteinExistence type="predicted"/>
<keyword evidence="1" id="KW-0813">Transport</keyword>
<gene>
    <name evidence="7" type="ORF">ACFFIZ_14750</name>
</gene>
<dbReference type="SMART" id="SM00382">
    <property type="entry name" value="AAA"/>
    <property type="match status" value="1"/>
</dbReference>
<dbReference type="EMBL" id="JBHLWQ010000137">
    <property type="protein sequence ID" value="MFC0201530.1"/>
    <property type="molecule type" value="Genomic_DNA"/>
</dbReference>
<name>A0ABV6CNV2_9RHOB</name>
<dbReference type="InterPro" id="IPR003593">
    <property type="entry name" value="AAA+_ATPase"/>
</dbReference>
<comment type="function">
    <text evidence="5">Part of the ABC transporter complex HmuTUV involved in hemin import. Responsible for energy coupling to the transport system.</text>
</comment>
<dbReference type="PANTHER" id="PTHR42794">
    <property type="entry name" value="HEMIN IMPORT ATP-BINDING PROTEIN HMUV"/>
    <property type="match status" value="1"/>
</dbReference>
<accession>A0ABV6CNV2</accession>
<dbReference type="CDD" id="cd03214">
    <property type="entry name" value="ABC_Iron-Siderophores_B12_Hemin"/>
    <property type="match status" value="1"/>
</dbReference>
<organism evidence="7 8">
    <name type="scientific">Paracoccus rhizosphaerae</name>
    <dbReference type="NCBI Taxonomy" id="1133347"/>
    <lineage>
        <taxon>Bacteria</taxon>
        <taxon>Pseudomonadati</taxon>
        <taxon>Pseudomonadota</taxon>
        <taxon>Alphaproteobacteria</taxon>
        <taxon>Rhodobacterales</taxon>
        <taxon>Paracoccaceae</taxon>
        <taxon>Paracoccus</taxon>
    </lineage>
</organism>
<evidence type="ECO:0000256" key="5">
    <source>
        <dbReference type="ARBA" id="ARBA00037066"/>
    </source>
</evidence>
<sequence length="254" mass="27668">MILEARHVRRRVRGRTLLDDVSLTISTGEVLGLVGPNGSGKSTLMRLLAGLVRPDRGHVILDGRPMADLSQREIARRIALVAQSAETADRITVRDAVALGRTPWLDALSPWSAQDDAEVAHALRRVDLAHLALRDWSTLSGGERQRAHIARALAQTPQILLLDEPTNHLDIRHQLSVLDLVGGLGVSTVIALHDLNHAMRCDRLAVLQDGRLQALGPPAEVLNPAILAQVFGVRASALIDPQDGSRIMRFHPID</sequence>
<feature type="domain" description="ABC transporter" evidence="6">
    <location>
        <begin position="3"/>
        <end position="234"/>
    </location>
</feature>
<dbReference type="Gene3D" id="3.40.50.300">
    <property type="entry name" value="P-loop containing nucleotide triphosphate hydrolases"/>
    <property type="match status" value="1"/>
</dbReference>